<keyword evidence="5" id="KW-1185">Reference proteome</keyword>
<proteinExistence type="predicted"/>
<keyword evidence="1" id="KW-0328">Glycosyltransferase</keyword>
<dbReference type="InterPro" id="IPR029044">
    <property type="entry name" value="Nucleotide-diphossugar_trans"/>
</dbReference>
<dbReference type="EMBL" id="FQXK01000012">
    <property type="protein sequence ID" value="SHI13128.1"/>
    <property type="molecule type" value="Genomic_DNA"/>
</dbReference>
<dbReference type="InterPro" id="IPR001173">
    <property type="entry name" value="Glyco_trans_2-like"/>
</dbReference>
<accession>A0A1M5YMI6</accession>
<dbReference type="RefSeq" id="WP_073386854.1">
    <property type="nucleotide sequence ID" value="NZ_FQXK01000012.1"/>
</dbReference>
<dbReference type="Gene3D" id="3.90.550.10">
    <property type="entry name" value="Spore Coat Polysaccharide Biosynthesis Protein SpsA, Chain A"/>
    <property type="match status" value="1"/>
</dbReference>
<evidence type="ECO:0000256" key="2">
    <source>
        <dbReference type="ARBA" id="ARBA00022679"/>
    </source>
</evidence>
<name>A0A1M5YMI6_BUTFI</name>
<dbReference type="OrthoDB" id="3189257at2"/>
<dbReference type="PANTHER" id="PTHR22916:SF51">
    <property type="entry name" value="GLYCOSYLTRANSFERASE EPSH-RELATED"/>
    <property type="match status" value="1"/>
</dbReference>
<dbReference type="SUPFAM" id="SSF53448">
    <property type="entry name" value="Nucleotide-diphospho-sugar transferases"/>
    <property type="match status" value="1"/>
</dbReference>
<dbReference type="Proteomes" id="UP000184278">
    <property type="component" value="Unassembled WGS sequence"/>
</dbReference>
<organism evidence="4 5">
    <name type="scientific">Butyrivibrio fibrisolvens DSM 3071</name>
    <dbReference type="NCBI Taxonomy" id="1121131"/>
    <lineage>
        <taxon>Bacteria</taxon>
        <taxon>Bacillati</taxon>
        <taxon>Bacillota</taxon>
        <taxon>Clostridia</taxon>
        <taxon>Lachnospirales</taxon>
        <taxon>Lachnospiraceae</taxon>
        <taxon>Butyrivibrio</taxon>
    </lineage>
</organism>
<evidence type="ECO:0000259" key="3">
    <source>
        <dbReference type="Pfam" id="PF00535"/>
    </source>
</evidence>
<dbReference type="GeneID" id="89511971"/>
<keyword evidence="2 4" id="KW-0808">Transferase</keyword>
<evidence type="ECO:0000256" key="1">
    <source>
        <dbReference type="ARBA" id="ARBA00022676"/>
    </source>
</evidence>
<protein>
    <submittedName>
        <fullName evidence="4">Glycosyltransferase involved in cell wall bisynthesis</fullName>
    </submittedName>
</protein>
<dbReference type="PANTHER" id="PTHR22916">
    <property type="entry name" value="GLYCOSYLTRANSFERASE"/>
    <property type="match status" value="1"/>
</dbReference>
<feature type="domain" description="Glycosyltransferase 2-like" evidence="3">
    <location>
        <begin position="7"/>
        <end position="141"/>
    </location>
</feature>
<dbReference type="AlphaFoldDB" id="A0A1M5YMI6"/>
<sequence>MKEDLVSVIIPIYNASKYLSNTIECILNQTYKNLELILLNDGSTDNSLFICNEYSAKDHRIIVIDKPNSGQGDTRNKGIEVASGKYIYFADSDDLMDLKLIETAVRGIEDNDLYVFNYYHSYVRKDGGRTNQKERDFLEGDYKIGSDKERLKFISNNFLNYGCGFEVWNRLYRADIIKNRNIRFPVFKPVIAEDVCFNLFYLMHINKLKVTNERLYYYLYRSDSSMGPDRGIVRVNQYNRLSKCLYEYLDSINYRYMISNFSVIHIKLLYHELMNMSLKDAGKELNKIEDYDFNSSRLIEARRKPLLFIEVMGFVKGIKYYFLSRYYYVKK</sequence>
<evidence type="ECO:0000313" key="4">
    <source>
        <dbReference type="EMBL" id="SHI13128.1"/>
    </source>
</evidence>
<dbReference type="GO" id="GO:0016757">
    <property type="term" value="F:glycosyltransferase activity"/>
    <property type="evidence" value="ECO:0007669"/>
    <property type="project" value="UniProtKB-KW"/>
</dbReference>
<reference evidence="5" key="1">
    <citation type="submission" date="2016-11" db="EMBL/GenBank/DDBJ databases">
        <authorList>
            <person name="Varghese N."/>
            <person name="Submissions S."/>
        </authorList>
    </citation>
    <scope>NUCLEOTIDE SEQUENCE [LARGE SCALE GENOMIC DNA]</scope>
    <source>
        <strain evidence="5">DSM 3071</strain>
    </source>
</reference>
<gene>
    <name evidence="4" type="ORF">SAMN02745229_01591</name>
</gene>
<dbReference type="Pfam" id="PF00535">
    <property type="entry name" value="Glycos_transf_2"/>
    <property type="match status" value="1"/>
</dbReference>
<evidence type="ECO:0000313" key="5">
    <source>
        <dbReference type="Proteomes" id="UP000184278"/>
    </source>
</evidence>
<dbReference type="STRING" id="1121131.SAMN02745229_01591"/>
<dbReference type="CDD" id="cd00761">
    <property type="entry name" value="Glyco_tranf_GTA_type"/>
    <property type="match status" value="1"/>
</dbReference>